<name>A0A2M4DPJ0_ANODA</name>
<protein>
    <recommendedName>
        <fullName evidence="3">Secreted protein</fullName>
    </recommendedName>
</protein>
<accession>A0A2M4DPJ0</accession>
<keyword evidence="1" id="KW-0732">Signal</keyword>
<dbReference type="EMBL" id="GGFL01015294">
    <property type="protein sequence ID" value="MBW79472.1"/>
    <property type="molecule type" value="Transcribed_RNA"/>
</dbReference>
<sequence length="67" mass="7529">MLPLLLLLPSWSTFSCAMVFNVFAHVGVCALCARSFLSKVRGISTRENCCTFHHHRHHPTSHLSPPK</sequence>
<dbReference type="AlphaFoldDB" id="A0A2M4DPJ0"/>
<evidence type="ECO:0008006" key="3">
    <source>
        <dbReference type="Google" id="ProtNLM"/>
    </source>
</evidence>
<feature type="chain" id="PRO_5014792228" description="Secreted protein" evidence="1">
    <location>
        <begin position="18"/>
        <end position="67"/>
    </location>
</feature>
<evidence type="ECO:0000256" key="1">
    <source>
        <dbReference type="SAM" id="SignalP"/>
    </source>
</evidence>
<reference evidence="2" key="1">
    <citation type="submission" date="2018-01" db="EMBL/GenBank/DDBJ databases">
        <title>An insight into the sialome of Amazonian anophelines.</title>
        <authorList>
            <person name="Ribeiro J.M."/>
            <person name="Scarpassa V."/>
            <person name="Calvo E."/>
        </authorList>
    </citation>
    <scope>NUCLEOTIDE SEQUENCE</scope>
</reference>
<evidence type="ECO:0000313" key="2">
    <source>
        <dbReference type="EMBL" id="MBW79472.1"/>
    </source>
</evidence>
<feature type="signal peptide" evidence="1">
    <location>
        <begin position="1"/>
        <end position="17"/>
    </location>
</feature>
<proteinExistence type="predicted"/>
<organism evidence="2">
    <name type="scientific">Anopheles darlingi</name>
    <name type="common">Mosquito</name>
    <dbReference type="NCBI Taxonomy" id="43151"/>
    <lineage>
        <taxon>Eukaryota</taxon>
        <taxon>Metazoa</taxon>
        <taxon>Ecdysozoa</taxon>
        <taxon>Arthropoda</taxon>
        <taxon>Hexapoda</taxon>
        <taxon>Insecta</taxon>
        <taxon>Pterygota</taxon>
        <taxon>Neoptera</taxon>
        <taxon>Endopterygota</taxon>
        <taxon>Diptera</taxon>
        <taxon>Nematocera</taxon>
        <taxon>Culicoidea</taxon>
        <taxon>Culicidae</taxon>
        <taxon>Anophelinae</taxon>
        <taxon>Anopheles</taxon>
    </lineage>
</organism>